<evidence type="ECO:0000313" key="2">
    <source>
        <dbReference type="Proteomes" id="UP001205906"/>
    </source>
</evidence>
<evidence type="ECO:0000313" key="1">
    <source>
        <dbReference type="EMBL" id="MCO6050864.1"/>
    </source>
</evidence>
<keyword evidence="2" id="KW-1185">Reference proteome</keyword>
<proteinExistence type="predicted"/>
<sequence>MSDARVSALCAEFGIKIIDGKRYPEIGETRAPETIARILRRYGEEHTRLMLSTLAESANNKMAFDEVGFWAASDMIRAWGDVIDDDLSVWFAVWDAMPVGELQAANLQLRGLVPQRFALGGQIHERLYRRYNEKRRQGELFDDRRRTA</sequence>
<reference evidence="1 2" key="1">
    <citation type="submission" date="2022-06" db="EMBL/GenBank/DDBJ databases">
        <title>Mesorhizobium sp. strain RP14 Genome sequencing and assembly.</title>
        <authorList>
            <person name="Kim I."/>
        </authorList>
    </citation>
    <scope>NUCLEOTIDE SEQUENCE [LARGE SCALE GENOMIC DNA]</scope>
    <source>
        <strain evidence="2">RP14(2022)</strain>
    </source>
</reference>
<gene>
    <name evidence="1" type="ORF">NGM99_13855</name>
</gene>
<accession>A0ABT1C7R9</accession>
<dbReference type="RefSeq" id="WP_252819851.1">
    <property type="nucleotide sequence ID" value="NZ_JAMXQS010000006.1"/>
</dbReference>
<dbReference type="Proteomes" id="UP001205906">
    <property type="component" value="Unassembled WGS sequence"/>
</dbReference>
<name>A0ABT1C7R9_9HYPH</name>
<dbReference type="EMBL" id="JAMXQS010000006">
    <property type="protein sequence ID" value="MCO6050864.1"/>
    <property type="molecule type" value="Genomic_DNA"/>
</dbReference>
<organism evidence="1 2">
    <name type="scientific">Mesorhizobium liriopis</name>
    <dbReference type="NCBI Taxonomy" id="2953882"/>
    <lineage>
        <taxon>Bacteria</taxon>
        <taxon>Pseudomonadati</taxon>
        <taxon>Pseudomonadota</taxon>
        <taxon>Alphaproteobacteria</taxon>
        <taxon>Hyphomicrobiales</taxon>
        <taxon>Phyllobacteriaceae</taxon>
        <taxon>Mesorhizobium</taxon>
    </lineage>
</organism>
<protein>
    <submittedName>
        <fullName evidence="1">Uncharacterized protein</fullName>
    </submittedName>
</protein>
<comment type="caution">
    <text evidence="1">The sequence shown here is derived from an EMBL/GenBank/DDBJ whole genome shotgun (WGS) entry which is preliminary data.</text>
</comment>